<protein>
    <submittedName>
        <fullName evidence="2">TGRM2 protein</fullName>
    </submittedName>
</protein>
<dbReference type="InterPro" id="IPR024395">
    <property type="entry name" value="CLASP_N_dom"/>
</dbReference>
<reference evidence="2 3" key="1">
    <citation type="submission" date="2019-09" db="EMBL/GenBank/DDBJ databases">
        <title>Bird 10,000 Genomes (B10K) Project - Family phase.</title>
        <authorList>
            <person name="Zhang G."/>
        </authorList>
    </citation>
    <scope>NUCLEOTIDE SEQUENCE [LARGE SCALE GENOMIC DNA]</scope>
    <source>
        <strain evidence="2">B10K-DU-001-62</strain>
        <tissue evidence="2">Muscle</tissue>
    </source>
</reference>
<dbReference type="PANTHER" id="PTHR21567:SF42">
    <property type="entry name" value="TOG ARRAY REGULATOR OF AXONEMAL MICROTUBULES PROTEIN 2"/>
    <property type="match status" value="1"/>
</dbReference>
<dbReference type="GO" id="GO:0005929">
    <property type="term" value="C:cilium"/>
    <property type="evidence" value="ECO:0007669"/>
    <property type="project" value="TreeGrafter"/>
</dbReference>
<comment type="caution">
    <text evidence="2">The sequence shown here is derived from an EMBL/GenBank/DDBJ whole genome shotgun (WGS) entry which is preliminary data.</text>
</comment>
<accession>A0A7K9SWQ5</accession>
<dbReference type="SMART" id="SM01349">
    <property type="entry name" value="TOG"/>
    <property type="match status" value="1"/>
</dbReference>
<feature type="non-terminal residue" evidence="2">
    <location>
        <position position="213"/>
    </location>
</feature>
<dbReference type="AlphaFoldDB" id="A0A7K9SWQ5"/>
<dbReference type="GO" id="GO:0000226">
    <property type="term" value="P:microtubule cytoskeleton organization"/>
    <property type="evidence" value="ECO:0007669"/>
    <property type="project" value="TreeGrafter"/>
</dbReference>
<dbReference type="InterPro" id="IPR016024">
    <property type="entry name" value="ARM-type_fold"/>
</dbReference>
<evidence type="ECO:0000313" key="3">
    <source>
        <dbReference type="Proteomes" id="UP000566440"/>
    </source>
</evidence>
<proteinExistence type="predicted"/>
<dbReference type="Proteomes" id="UP000566440">
    <property type="component" value="Unassembled WGS sequence"/>
</dbReference>
<name>A0A7K9SWQ5_9PICI</name>
<feature type="domain" description="TOG" evidence="1">
    <location>
        <begin position="1"/>
        <end position="213"/>
    </location>
</feature>
<dbReference type="GO" id="GO:0005881">
    <property type="term" value="C:cytoplasmic microtubule"/>
    <property type="evidence" value="ECO:0007669"/>
    <property type="project" value="TreeGrafter"/>
</dbReference>
<dbReference type="Gene3D" id="1.25.10.10">
    <property type="entry name" value="Leucine-rich Repeat Variant"/>
    <property type="match status" value="1"/>
</dbReference>
<dbReference type="SUPFAM" id="SSF48371">
    <property type="entry name" value="ARM repeat"/>
    <property type="match status" value="1"/>
</dbReference>
<dbReference type="OrthoDB" id="63891at2759"/>
<keyword evidence="3" id="KW-1185">Reference proteome</keyword>
<dbReference type="GO" id="GO:0008017">
    <property type="term" value="F:microtubule binding"/>
    <property type="evidence" value="ECO:0007669"/>
    <property type="project" value="TreeGrafter"/>
</dbReference>
<evidence type="ECO:0000259" key="1">
    <source>
        <dbReference type="SMART" id="SM01349"/>
    </source>
</evidence>
<dbReference type="EMBL" id="VWZX01004918">
    <property type="protein sequence ID" value="NXI40318.1"/>
    <property type="molecule type" value="Genomic_DNA"/>
</dbReference>
<dbReference type="Pfam" id="PF12348">
    <property type="entry name" value="CLASP_N"/>
    <property type="match status" value="1"/>
</dbReference>
<dbReference type="PANTHER" id="PTHR21567">
    <property type="entry name" value="CLASP"/>
    <property type="match status" value="1"/>
</dbReference>
<organism evidence="2 3">
    <name type="scientific">Galbula dea</name>
    <dbReference type="NCBI Taxonomy" id="1109041"/>
    <lineage>
        <taxon>Eukaryota</taxon>
        <taxon>Metazoa</taxon>
        <taxon>Chordata</taxon>
        <taxon>Craniata</taxon>
        <taxon>Vertebrata</taxon>
        <taxon>Euteleostomi</taxon>
        <taxon>Archelosauria</taxon>
        <taxon>Archosauria</taxon>
        <taxon>Dinosauria</taxon>
        <taxon>Saurischia</taxon>
        <taxon>Theropoda</taxon>
        <taxon>Coelurosauria</taxon>
        <taxon>Aves</taxon>
        <taxon>Neognathae</taxon>
        <taxon>Neoaves</taxon>
        <taxon>Telluraves</taxon>
        <taxon>Coraciimorphae</taxon>
        <taxon>Piciformes</taxon>
        <taxon>Galbulidae</taxon>
        <taxon>Galbula</taxon>
    </lineage>
</organism>
<feature type="non-terminal residue" evidence="2">
    <location>
        <position position="1"/>
    </location>
</feature>
<dbReference type="InterPro" id="IPR034085">
    <property type="entry name" value="TOG"/>
</dbReference>
<dbReference type="InterPro" id="IPR011989">
    <property type="entry name" value="ARM-like"/>
</dbReference>
<evidence type="ECO:0000313" key="2">
    <source>
        <dbReference type="EMBL" id="NXI40318.1"/>
    </source>
</evidence>
<sequence length="213" mass="23790">PQQELLNALTWLSSNDWQQKAKGLFNIRCLAVCHSEVLLCRIHDVSLAVTKEVNNLRSKVSHFAISTLGELFRTLKKHMDPEVEEVAQVLLRKMGESNEFIQKAASQSLGIMVGNVTPARAMTGLMASAVQHRNALVRKCAAEHLLSVLEQIGAKKLLLGKRDSTDLLVNTLVKIAQDSHPDTRCYGRKMLNVLISHPKFDRYLKLSAPSRDL</sequence>
<gene>
    <name evidence="2" type="primary">Togaram2_0</name>
    <name evidence="2" type="ORF">GALDEA_R09699</name>
</gene>